<dbReference type="Proteomes" id="UP000244081">
    <property type="component" value="Unassembled WGS sequence"/>
</dbReference>
<sequence length="133" mass="13908">MAPGVEPYDVKTPARNGLLKQPVTVTPCTCLVKFAGNRIGIRRGSSRELLILNAKINFSKYSMRKSGRDKMPAAGESAIPAPLRPPPGDADQTSRATWNGAQDCVTGMISSALTLTCGGCVATQKTVSAISSG</sequence>
<dbReference type="AlphaFoldDB" id="A0A2T5VBG0"/>
<accession>A0A2T5VBG0</accession>
<evidence type="ECO:0000313" key="2">
    <source>
        <dbReference type="EMBL" id="PTW61077.1"/>
    </source>
</evidence>
<organism evidence="2 3">
    <name type="scientific">Breoghania corrubedonensis</name>
    <dbReference type="NCBI Taxonomy" id="665038"/>
    <lineage>
        <taxon>Bacteria</taxon>
        <taxon>Pseudomonadati</taxon>
        <taxon>Pseudomonadota</taxon>
        <taxon>Alphaproteobacteria</taxon>
        <taxon>Hyphomicrobiales</taxon>
        <taxon>Stappiaceae</taxon>
        <taxon>Breoghania</taxon>
    </lineage>
</organism>
<evidence type="ECO:0000313" key="3">
    <source>
        <dbReference type="Proteomes" id="UP000244081"/>
    </source>
</evidence>
<feature type="region of interest" description="Disordered" evidence="1">
    <location>
        <begin position="67"/>
        <end position="96"/>
    </location>
</feature>
<evidence type="ECO:0000256" key="1">
    <source>
        <dbReference type="SAM" id="MobiDB-lite"/>
    </source>
</evidence>
<reference evidence="2 3" key="1">
    <citation type="submission" date="2018-04" db="EMBL/GenBank/DDBJ databases">
        <title>Genomic Encyclopedia of Archaeal and Bacterial Type Strains, Phase II (KMG-II): from individual species to whole genera.</title>
        <authorList>
            <person name="Goeker M."/>
        </authorList>
    </citation>
    <scope>NUCLEOTIDE SEQUENCE [LARGE SCALE GENOMIC DNA]</scope>
    <source>
        <strain evidence="2 3">DSM 23382</strain>
    </source>
</reference>
<proteinExistence type="predicted"/>
<comment type="caution">
    <text evidence="2">The sequence shown here is derived from an EMBL/GenBank/DDBJ whole genome shotgun (WGS) entry which is preliminary data.</text>
</comment>
<protein>
    <submittedName>
        <fullName evidence="2">Uncharacterized protein</fullName>
    </submittedName>
</protein>
<keyword evidence="3" id="KW-1185">Reference proteome</keyword>
<name>A0A2T5VBG0_9HYPH</name>
<gene>
    <name evidence="2" type="ORF">C8N35_103259</name>
</gene>
<dbReference type="EMBL" id="QAYG01000003">
    <property type="protein sequence ID" value="PTW61077.1"/>
    <property type="molecule type" value="Genomic_DNA"/>
</dbReference>